<evidence type="ECO:0008006" key="4">
    <source>
        <dbReference type="Google" id="ProtNLM"/>
    </source>
</evidence>
<dbReference type="EMBL" id="VAHF01000263">
    <property type="protein sequence ID" value="TXG46239.1"/>
    <property type="molecule type" value="Genomic_DNA"/>
</dbReference>
<keyword evidence="3" id="KW-1185">Reference proteome</keyword>
<feature type="region of interest" description="Disordered" evidence="1">
    <location>
        <begin position="347"/>
        <end position="376"/>
    </location>
</feature>
<feature type="region of interest" description="Disordered" evidence="1">
    <location>
        <begin position="261"/>
        <end position="321"/>
    </location>
</feature>
<reference evidence="3" key="1">
    <citation type="journal article" date="2019" name="Gigascience">
        <title>De novo genome assembly of the endangered Acer yangbiense, a plant species with extremely small populations endemic to Yunnan Province, China.</title>
        <authorList>
            <person name="Yang J."/>
            <person name="Wariss H.M."/>
            <person name="Tao L."/>
            <person name="Zhang R."/>
            <person name="Yun Q."/>
            <person name="Hollingsworth P."/>
            <person name="Dao Z."/>
            <person name="Luo G."/>
            <person name="Guo H."/>
            <person name="Ma Y."/>
            <person name="Sun W."/>
        </authorList>
    </citation>
    <scope>NUCLEOTIDE SEQUENCE [LARGE SCALE GENOMIC DNA]</scope>
    <source>
        <strain evidence="3">cv. Malutang</strain>
    </source>
</reference>
<sequence>MLTPSPDPEFLIVVMPNKEDVLVLMGLSLVLYRLSHGSLPKDGYRLSNQVDQFYYSLQQMGKVDRLYRLDLMDSLRIIPISLILEKVKPFFGEGSVCYNLISSFLYHPIIDDDGNHISFGAIPPVGEITRVLFNIVLMDIFDREFAKRFPGIAFSRFISDVYISTRVNDSVIFDDKAGYALLEELSLAGKIVSIGPGDDPLPCYSKIVYLDNDSKRETRSFRACTPVSKLDNRSHGNSRGSIASQRRKLVPLKTTRKWADYKESEREKKVTEESESTSSNSYAKPSPRLVRKGPLYPNLLNRKPKHSISIKPSGMRTKKSLRQQHSPFFLFHNDFRDELFAWKRGSDNKEAPCSEDTTAPTAKPKPFNGGATAKIV</sequence>
<feature type="compositionally biased region" description="Basic and acidic residues" evidence="1">
    <location>
        <begin position="261"/>
        <end position="272"/>
    </location>
</feature>
<comment type="caution">
    <text evidence="2">The sequence shown here is derived from an EMBL/GenBank/DDBJ whole genome shotgun (WGS) entry which is preliminary data.</text>
</comment>
<accession>A0A5C7GP38</accession>
<organism evidence="2 3">
    <name type="scientific">Acer yangbiense</name>
    <dbReference type="NCBI Taxonomy" id="1000413"/>
    <lineage>
        <taxon>Eukaryota</taxon>
        <taxon>Viridiplantae</taxon>
        <taxon>Streptophyta</taxon>
        <taxon>Embryophyta</taxon>
        <taxon>Tracheophyta</taxon>
        <taxon>Spermatophyta</taxon>
        <taxon>Magnoliopsida</taxon>
        <taxon>eudicotyledons</taxon>
        <taxon>Gunneridae</taxon>
        <taxon>Pentapetalae</taxon>
        <taxon>rosids</taxon>
        <taxon>malvids</taxon>
        <taxon>Sapindales</taxon>
        <taxon>Sapindaceae</taxon>
        <taxon>Hippocastanoideae</taxon>
        <taxon>Acereae</taxon>
        <taxon>Acer</taxon>
    </lineage>
</organism>
<name>A0A5C7GP38_9ROSI</name>
<dbReference type="OrthoDB" id="1705421at2759"/>
<evidence type="ECO:0000313" key="3">
    <source>
        <dbReference type="Proteomes" id="UP000323000"/>
    </source>
</evidence>
<dbReference type="Proteomes" id="UP000323000">
    <property type="component" value="Unassembled WGS sequence"/>
</dbReference>
<protein>
    <recommendedName>
        <fullName evidence="4">Reverse transcriptase domain-containing protein</fullName>
    </recommendedName>
</protein>
<evidence type="ECO:0000313" key="2">
    <source>
        <dbReference type="EMBL" id="TXG46239.1"/>
    </source>
</evidence>
<dbReference type="AlphaFoldDB" id="A0A5C7GP38"/>
<proteinExistence type="predicted"/>
<gene>
    <name evidence="2" type="ORF">EZV62_028270</name>
</gene>
<evidence type="ECO:0000256" key="1">
    <source>
        <dbReference type="SAM" id="MobiDB-lite"/>
    </source>
</evidence>